<organism evidence="1 2">
    <name type="scientific">Carex littledalei</name>
    <dbReference type="NCBI Taxonomy" id="544730"/>
    <lineage>
        <taxon>Eukaryota</taxon>
        <taxon>Viridiplantae</taxon>
        <taxon>Streptophyta</taxon>
        <taxon>Embryophyta</taxon>
        <taxon>Tracheophyta</taxon>
        <taxon>Spermatophyta</taxon>
        <taxon>Magnoliopsida</taxon>
        <taxon>Liliopsida</taxon>
        <taxon>Poales</taxon>
        <taxon>Cyperaceae</taxon>
        <taxon>Cyperoideae</taxon>
        <taxon>Cariceae</taxon>
        <taxon>Carex</taxon>
        <taxon>Carex subgen. Euthyceras</taxon>
    </lineage>
</organism>
<accession>A0A833R293</accession>
<sequence>MAWSYPDISIDDLFSLIKAFVDMLVLASGYQSSGLTAKWDPQNVTKAIRWGLFFEHVFKGLRESGDYEGSVKELDAALAELASDPLFPKGLGCISSETLSEARMLVIEHFLNSNPLSVSHLSSLFMSAIEMDRDYVYTSGNHNRRDYFEKLTAQMECLNLIPREEDMSNGNSSISEENPNFVGQLPFLTEKILRRRELVSRMSSCEKVLDSFVNSCQELNPPVSPGSSETIEELLGWKEWRSRCLSYMLNKRTIKILSGANLIFAAPKEQWMKVFEHLIISSEENFLEVMEICLLGLVAKRWNSFVEVFTSHVCDFVPVSAQFSKLCNLFQGNSSEYNPRDIIMDFKEKDILDYATMSLTRQLHKIWQIPAILFSASIPPWCPLFKIYMSELEKLFDGTSSTIRNGFLMTIAEKFGVFVLDRMVQTEKAGIKAYFTNSFAKAHIFLALENQYQLSKNVSQNQCGLVLYRLPFKQTLVYGITQSKHQAALITWNELKERSDVDPFLLIEDSKDLLSEIDMTHVGPTSALATMLL</sequence>
<dbReference type="PANTHER" id="PTHR14449">
    <property type="entry name" value="FANCONI ANEMIA GROUP F PROTEIN FANCF"/>
    <property type="match status" value="1"/>
</dbReference>
<dbReference type="AlphaFoldDB" id="A0A833R293"/>
<proteinExistence type="predicted"/>
<name>A0A833R293_9POAL</name>
<gene>
    <name evidence="1" type="ORF">FCM35_KLT09964</name>
</gene>
<dbReference type="Proteomes" id="UP000623129">
    <property type="component" value="Unassembled WGS sequence"/>
</dbReference>
<evidence type="ECO:0000313" key="1">
    <source>
        <dbReference type="EMBL" id="KAF3341120.1"/>
    </source>
</evidence>
<dbReference type="PANTHER" id="PTHR14449:SF2">
    <property type="entry name" value="FANCONI ANEMIA GROUP F PROTEIN"/>
    <property type="match status" value="1"/>
</dbReference>
<dbReference type="OrthoDB" id="1930482at2759"/>
<dbReference type="InterPro" id="IPR035428">
    <property type="entry name" value="FANCF"/>
</dbReference>
<comment type="caution">
    <text evidence="1">The sequence shown here is derived from an EMBL/GenBank/DDBJ whole genome shotgun (WGS) entry which is preliminary data.</text>
</comment>
<evidence type="ECO:0000313" key="2">
    <source>
        <dbReference type="Proteomes" id="UP000623129"/>
    </source>
</evidence>
<dbReference type="GO" id="GO:0036297">
    <property type="term" value="P:interstrand cross-link repair"/>
    <property type="evidence" value="ECO:0007669"/>
    <property type="project" value="InterPro"/>
</dbReference>
<dbReference type="EMBL" id="SWLB01000002">
    <property type="protein sequence ID" value="KAF3341120.1"/>
    <property type="molecule type" value="Genomic_DNA"/>
</dbReference>
<dbReference type="Pfam" id="PF11107">
    <property type="entry name" value="FANCF"/>
    <property type="match status" value="1"/>
</dbReference>
<dbReference type="GO" id="GO:0043240">
    <property type="term" value="C:Fanconi anaemia nuclear complex"/>
    <property type="evidence" value="ECO:0007669"/>
    <property type="project" value="InterPro"/>
</dbReference>
<reference evidence="1" key="1">
    <citation type="submission" date="2020-01" db="EMBL/GenBank/DDBJ databases">
        <title>Genome sequence of Kobresia littledalei, the first chromosome-level genome in the family Cyperaceae.</title>
        <authorList>
            <person name="Qu G."/>
        </authorList>
    </citation>
    <scope>NUCLEOTIDE SEQUENCE</scope>
    <source>
        <strain evidence="1">C.B.Clarke</strain>
        <tissue evidence="1">Leaf</tissue>
    </source>
</reference>
<keyword evidence="2" id="KW-1185">Reference proteome</keyword>
<protein>
    <submittedName>
        <fullName evidence="1">Fanconi anemia group F protein (FANCF)</fullName>
    </submittedName>
</protein>